<evidence type="ECO:0000256" key="1">
    <source>
        <dbReference type="ARBA" id="ARBA00022428"/>
    </source>
</evidence>
<dbReference type="EC" id="4.2.99.20" evidence="3"/>
<comment type="function">
    <text evidence="3">Catalyzes a proton abstraction reaction that results in 2,5-elimination of pyruvate from 2-succinyl-5-enolpyruvyl-6-hydroxy-3-cyclohexene-1-carboxylate (SEPHCHC) and the formation of 2-succinyl-6-hydroxy-2,4-cyclohexadiene-1-carboxylate (SHCHC).</text>
</comment>
<comment type="subunit">
    <text evidence="3">Monomer.</text>
</comment>
<comment type="similarity">
    <text evidence="3">Belongs to the AB hydrolase superfamily. MenH family.</text>
</comment>
<feature type="domain" description="AB hydrolase-1" evidence="4">
    <location>
        <begin position="20"/>
        <end position="255"/>
    </location>
</feature>
<dbReference type="SUPFAM" id="SSF53474">
    <property type="entry name" value="alpha/beta-Hydrolases"/>
    <property type="match status" value="1"/>
</dbReference>
<dbReference type="PANTHER" id="PTHR42916:SF1">
    <property type="entry name" value="PROTEIN PHYLLO, CHLOROPLASTIC"/>
    <property type="match status" value="1"/>
</dbReference>
<dbReference type="InterPro" id="IPR000073">
    <property type="entry name" value="AB_hydrolase_1"/>
</dbReference>
<keyword evidence="2 3" id="KW-0456">Lyase</keyword>
<evidence type="ECO:0000259" key="4">
    <source>
        <dbReference type="Pfam" id="PF00561"/>
    </source>
</evidence>
<dbReference type="Pfam" id="PF00561">
    <property type="entry name" value="Abhydrolase_1"/>
    <property type="match status" value="1"/>
</dbReference>
<dbReference type="InterPro" id="IPR022485">
    <property type="entry name" value="SHCHC_synthase_MenH"/>
</dbReference>
<dbReference type="HAMAP" id="MF_01660">
    <property type="entry name" value="MenH"/>
    <property type="match status" value="1"/>
</dbReference>
<dbReference type="PRINTS" id="PR00111">
    <property type="entry name" value="ABHYDROLASE"/>
</dbReference>
<evidence type="ECO:0000256" key="2">
    <source>
        <dbReference type="ARBA" id="ARBA00023239"/>
    </source>
</evidence>
<proteinExistence type="inferred from homology"/>
<name>A0AAW5E5W1_9BACI</name>
<dbReference type="GO" id="GO:0070205">
    <property type="term" value="F:2-succinyl-6-hydroxy-2,4-cyclohexadiene-1-carboxylate synthase activity"/>
    <property type="evidence" value="ECO:0007669"/>
    <property type="project" value="UniProtKB-UniRule"/>
</dbReference>
<dbReference type="RefSeq" id="WP_240254898.1">
    <property type="nucleotide sequence ID" value="NZ_JAKTTI010000010.1"/>
</dbReference>
<reference evidence="5" key="1">
    <citation type="submission" date="2022-02" db="EMBL/GenBank/DDBJ databases">
        <title>Fredinandcohnia quinoae sp. nov. isolated from Chenopodium quinoa seeds.</title>
        <authorList>
            <person name="Saati-Santamaria Z."/>
            <person name="Flores-Felix J.D."/>
            <person name="Igual J.M."/>
            <person name="Velazquez E."/>
            <person name="Garcia-Fraile P."/>
            <person name="Martinez-Molina E."/>
        </authorList>
    </citation>
    <scope>NUCLEOTIDE SEQUENCE</scope>
    <source>
        <strain evidence="5">SECRCQ15</strain>
    </source>
</reference>
<gene>
    <name evidence="3 5" type="primary">menH</name>
    <name evidence="5" type="ORF">MJG50_08870</name>
</gene>
<dbReference type="GO" id="GO:0009234">
    <property type="term" value="P:menaquinone biosynthetic process"/>
    <property type="evidence" value="ECO:0007669"/>
    <property type="project" value="UniProtKB-UniRule"/>
</dbReference>
<evidence type="ECO:0000313" key="5">
    <source>
        <dbReference type="EMBL" id="MCH1625437.1"/>
    </source>
</evidence>
<dbReference type="InterPro" id="IPR029058">
    <property type="entry name" value="AB_hydrolase_fold"/>
</dbReference>
<dbReference type="Gene3D" id="3.40.50.1820">
    <property type="entry name" value="alpha/beta hydrolase"/>
    <property type="match status" value="1"/>
</dbReference>
<comment type="catalytic activity">
    <reaction evidence="3">
        <text>5-enolpyruvoyl-6-hydroxy-2-succinyl-cyclohex-3-ene-1-carboxylate = (1R,6R)-6-hydroxy-2-succinyl-cyclohexa-2,4-diene-1-carboxylate + pyruvate</text>
        <dbReference type="Rhea" id="RHEA:25597"/>
        <dbReference type="ChEBI" id="CHEBI:15361"/>
        <dbReference type="ChEBI" id="CHEBI:58689"/>
        <dbReference type="ChEBI" id="CHEBI:58818"/>
        <dbReference type="EC" id="4.2.99.20"/>
    </reaction>
</comment>
<dbReference type="PANTHER" id="PTHR42916">
    <property type="entry name" value="2-SUCCINYL-5-ENOLPYRUVYL-6-HYDROXY-3-CYCLOHEXENE-1-CARBOXYLATE SYNTHASE"/>
    <property type="match status" value="1"/>
</dbReference>
<keyword evidence="1 3" id="KW-0474">Menaquinone biosynthesis</keyword>
<evidence type="ECO:0000313" key="6">
    <source>
        <dbReference type="Proteomes" id="UP001431131"/>
    </source>
</evidence>
<comment type="caution">
    <text evidence="5">The sequence shown here is derived from an EMBL/GenBank/DDBJ whole genome shotgun (WGS) entry which is preliminary data.</text>
</comment>
<dbReference type="Proteomes" id="UP001431131">
    <property type="component" value="Unassembled WGS sequence"/>
</dbReference>
<protein>
    <recommendedName>
        <fullName evidence="3">Putative 2-succinyl-6-hydroxy-2,4-cyclohexadiene-1-carboxylate synthase</fullName>
        <shortName evidence="3">SHCHC synthase</shortName>
        <ecNumber evidence="3">4.2.99.20</ecNumber>
    </recommendedName>
</protein>
<keyword evidence="6" id="KW-1185">Reference proteome</keyword>
<accession>A0AAW5E5W1</accession>
<dbReference type="AlphaFoldDB" id="A0AAW5E5W1"/>
<dbReference type="EMBL" id="JAKTTI010000010">
    <property type="protein sequence ID" value="MCH1625437.1"/>
    <property type="molecule type" value="Genomic_DNA"/>
</dbReference>
<organism evidence="5 6">
    <name type="scientific">Fredinandcohnia quinoae</name>
    <dbReference type="NCBI Taxonomy" id="2918902"/>
    <lineage>
        <taxon>Bacteria</taxon>
        <taxon>Bacillati</taxon>
        <taxon>Bacillota</taxon>
        <taxon>Bacilli</taxon>
        <taxon>Bacillales</taxon>
        <taxon>Bacillaceae</taxon>
        <taxon>Fredinandcohnia</taxon>
    </lineage>
</organism>
<sequence length="269" mass="30228">MLIEANEIDYYVEIVGEGEPLLFLHGFTGSSKSWKQIVSILQSDFQCILIDIIGHGMTDSPSDYKRYEIQKVACDILSILDSLKIKTINLVGYSMGGRLAIAIATLYQNRISKLILESSSPGLQTEEDRKTRRHADEKLAMKIEKEDIEQFVHYWENIPLFSSQKKLPLETQFAIRNGRLSNSNIGLANSLRGMGTGAQDSYWGHLSQLEIPTLLLCGQLDEKFCKIAESMKNQLPNARKIEINGAGHAIHVENPKFFGKIVSEFVNGH</sequence>
<comment type="pathway">
    <text evidence="3">Quinol/quinone metabolism; 1,4-dihydroxy-2-naphthoate biosynthesis; 1,4-dihydroxy-2-naphthoate from chorismate: step 3/7.</text>
</comment>
<dbReference type="NCBIfam" id="TIGR03695">
    <property type="entry name" value="menH_SHCHC"/>
    <property type="match status" value="1"/>
</dbReference>
<comment type="pathway">
    <text evidence="3">Quinol/quinone metabolism; menaquinone biosynthesis.</text>
</comment>
<evidence type="ECO:0000256" key="3">
    <source>
        <dbReference type="HAMAP-Rule" id="MF_01660"/>
    </source>
</evidence>